<dbReference type="InterPro" id="IPR020591">
    <property type="entry name" value="Chromosome_initiator_DnaA-like"/>
</dbReference>
<dbReference type="Gene3D" id="3.40.50.300">
    <property type="entry name" value="P-loop containing nucleotide triphosphate hydrolases"/>
    <property type="match status" value="1"/>
</dbReference>
<evidence type="ECO:0000256" key="9">
    <source>
        <dbReference type="RuleBase" id="RU000577"/>
    </source>
</evidence>
<evidence type="ECO:0000256" key="5">
    <source>
        <dbReference type="ARBA" id="ARBA00022840"/>
    </source>
</evidence>
<comment type="function">
    <text evidence="9">Plays an essential role in the initiation and regulation of chromosomal replication. ATP-DnaA binds to the origin of replication (oriC) to initiate formation of the DNA replication initiation complex once per cell cycle. Binds the DnaA box (a 9 base pair repeat at the origin) and separates the double-stranded (ds)DNA. Forms a right-handed helical filament on oriC DNA; dsDNA binds to the exterior of the filament while single-stranded (ss)DNA is stabiized in the filament's interior. The ATP-DnaA-oriC complex binds and stabilizes one strand of the AT-rich DNA unwinding element (DUE), permitting loading of DNA polymerase. After initiation quickly degrades to an ADP-DnaA complex that is not apt for DNA replication. Binds acidic phospholipids.</text>
</comment>
<dbReference type="SMART" id="SM00760">
    <property type="entry name" value="Bac_DnaA_C"/>
    <property type="match status" value="1"/>
</dbReference>
<dbReference type="GO" id="GO:0003688">
    <property type="term" value="F:DNA replication origin binding"/>
    <property type="evidence" value="ECO:0007669"/>
    <property type="project" value="UniProtKB-UniRule"/>
</dbReference>
<dbReference type="Pfam" id="PF08299">
    <property type="entry name" value="Bac_DnaA_C"/>
    <property type="match status" value="1"/>
</dbReference>
<gene>
    <name evidence="13" type="primary">dnaA_2</name>
    <name evidence="13" type="ORF">NCTC10113_01506</name>
</gene>
<keyword evidence="13" id="KW-0614">Plasmid</keyword>
<dbReference type="RefSeq" id="WP_024543850.1">
    <property type="nucleotide sequence ID" value="NZ_BPLV01000001.1"/>
</dbReference>
<reference evidence="13" key="1">
    <citation type="submission" date="2019-01" db="EMBL/GenBank/DDBJ databases">
        <authorList>
            <consortium name="Pathogen Informatics"/>
        </authorList>
    </citation>
    <scope>NUCLEOTIDE SEQUENCE [LARGE SCALE GENOMIC DNA]</scope>
    <source>
        <strain evidence="13">NCTC10113</strain>
    </source>
</reference>
<organism evidence="13">
    <name type="scientific">Metamycoplasma salivarium</name>
    <name type="common">Mycoplasma salivarium</name>
    <dbReference type="NCBI Taxonomy" id="2124"/>
    <lineage>
        <taxon>Bacteria</taxon>
        <taxon>Bacillati</taxon>
        <taxon>Mycoplasmatota</taxon>
        <taxon>Mycoplasmoidales</taxon>
        <taxon>Metamycoplasmataceae</taxon>
        <taxon>Metamycoplasma</taxon>
    </lineage>
</organism>
<dbReference type="Pfam" id="PF00308">
    <property type="entry name" value="Bac_DnaA"/>
    <property type="match status" value="1"/>
</dbReference>
<keyword evidence="4 9" id="KW-0547">Nucleotide-binding</keyword>
<dbReference type="Gene3D" id="1.10.1750.10">
    <property type="match status" value="1"/>
</dbReference>
<dbReference type="SMART" id="SM00382">
    <property type="entry name" value="AAA"/>
    <property type="match status" value="1"/>
</dbReference>
<keyword evidence="2" id="KW-0963">Cytoplasm</keyword>
<keyword evidence="5 9" id="KW-0067">ATP-binding</keyword>
<name>A0A448ZZD1_METSV</name>
<dbReference type="InterPro" id="IPR038454">
    <property type="entry name" value="DnaA_N_sf"/>
</dbReference>
<dbReference type="Gene3D" id="3.30.300.180">
    <property type="match status" value="1"/>
</dbReference>
<geneLocation type="plasmid" evidence="13">
    <name>2</name>
</geneLocation>
<dbReference type="SUPFAM" id="SSF48295">
    <property type="entry name" value="TrpR-like"/>
    <property type="match status" value="1"/>
</dbReference>
<comment type="similarity">
    <text evidence="1 10">Belongs to the DnaA family.</text>
</comment>
<dbReference type="InterPro" id="IPR013159">
    <property type="entry name" value="DnaA_C"/>
</dbReference>
<evidence type="ECO:0000256" key="3">
    <source>
        <dbReference type="ARBA" id="ARBA00022705"/>
    </source>
</evidence>
<feature type="domain" description="Chromosomal replication initiator DnaA C-terminal" evidence="12">
    <location>
        <begin position="362"/>
        <end position="431"/>
    </location>
</feature>
<dbReference type="GO" id="GO:0008289">
    <property type="term" value="F:lipid binding"/>
    <property type="evidence" value="ECO:0007669"/>
    <property type="project" value="UniProtKB-KW"/>
</dbReference>
<keyword evidence="7 9" id="KW-0238">DNA-binding</keyword>
<dbReference type="InterPro" id="IPR003593">
    <property type="entry name" value="AAA+_ATPase"/>
</dbReference>
<dbReference type="InterPro" id="IPR027417">
    <property type="entry name" value="P-loop_NTPase"/>
</dbReference>
<dbReference type="InterPro" id="IPR013317">
    <property type="entry name" value="DnaA_dom"/>
</dbReference>
<dbReference type="InterPro" id="IPR010921">
    <property type="entry name" value="Trp_repressor/repl_initiator"/>
</dbReference>
<dbReference type="SUPFAM" id="SSF52540">
    <property type="entry name" value="P-loop containing nucleoside triphosphate hydrolases"/>
    <property type="match status" value="1"/>
</dbReference>
<dbReference type="EMBL" id="LR214939">
    <property type="protein sequence ID" value="VEU56594.1"/>
    <property type="molecule type" value="Genomic_DNA"/>
</dbReference>
<evidence type="ECO:0000256" key="2">
    <source>
        <dbReference type="ARBA" id="ARBA00022490"/>
    </source>
</evidence>
<dbReference type="GO" id="GO:0006270">
    <property type="term" value="P:DNA replication initiation"/>
    <property type="evidence" value="ECO:0007669"/>
    <property type="project" value="UniProtKB-UniRule"/>
</dbReference>
<evidence type="ECO:0000259" key="12">
    <source>
        <dbReference type="SMART" id="SM00760"/>
    </source>
</evidence>
<evidence type="ECO:0000256" key="1">
    <source>
        <dbReference type="ARBA" id="ARBA00006583"/>
    </source>
</evidence>
<dbReference type="GO" id="GO:0006275">
    <property type="term" value="P:regulation of DNA replication"/>
    <property type="evidence" value="ECO:0007669"/>
    <property type="project" value="UniProtKB-UniRule"/>
</dbReference>
<evidence type="ECO:0000313" key="13">
    <source>
        <dbReference type="EMBL" id="VEU56594.1"/>
    </source>
</evidence>
<dbReference type="PANTHER" id="PTHR30050:SF2">
    <property type="entry name" value="CHROMOSOMAL REPLICATION INITIATOR PROTEIN DNAA"/>
    <property type="match status" value="1"/>
</dbReference>
<dbReference type="GO" id="GO:0005524">
    <property type="term" value="F:ATP binding"/>
    <property type="evidence" value="ECO:0007669"/>
    <property type="project" value="UniProtKB-UniRule"/>
</dbReference>
<proteinExistence type="inferred from homology"/>
<evidence type="ECO:0000259" key="11">
    <source>
        <dbReference type="SMART" id="SM00382"/>
    </source>
</evidence>
<accession>A0A448ZZD1</accession>
<dbReference type="AlphaFoldDB" id="A0A448ZZD1"/>
<dbReference type="CDD" id="cd00009">
    <property type="entry name" value="AAA"/>
    <property type="match status" value="1"/>
</dbReference>
<dbReference type="CDD" id="cd06571">
    <property type="entry name" value="Bac_DnaA_C"/>
    <property type="match status" value="1"/>
</dbReference>
<evidence type="ECO:0000256" key="4">
    <source>
        <dbReference type="ARBA" id="ARBA00022741"/>
    </source>
</evidence>
<protein>
    <recommendedName>
        <fullName evidence="8 9">Chromosomal replication initiator protein DnaA</fullName>
    </recommendedName>
</protein>
<dbReference type="Gene3D" id="1.10.8.60">
    <property type="match status" value="1"/>
</dbReference>
<dbReference type="GO" id="GO:0005886">
    <property type="term" value="C:plasma membrane"/>
    <property type="evidence" value="ECO:0007669"/>
    <property type="project" value="TreeGrafter"/>
</dbReference>
<dbReference type="NCBIfam" id="TIGR00362">
    <property type="entry name" value="DnaA"/>
    <property type="match status" value="1"/>
</dbReference>
<feature type="domain" description="AAA+ ATPase" evidence="11">
    <location>
        <begin position="147"/>
        <end position="284"/>
    </location>
</feature>
<dbReference type="InterPro" id="IPR001957">
    <property type="entry name" value="Chromosome_initiator_DnaA"/>
</dbReference>
<keyword evidence="6" id="KW-0446">Lipid-binding</keyword>
<evidence type="ECO:0000256" key="6">
    <source>
        <dbReference type="ARBA" id="ARBA00023121"/>
    </source>
</evidence>
<evidence type="ECO:0000256" key="10">
    <source>
        <dbReference type="RuleBase" id="RU004227"/>
    </source>
</evidence>
<keyword evidence="3 9" id="KW-0235">DNA replication</keyword>
<evidence type="ECO:0000256" key="8">
    <source>
        <dbReference type="NCBIfam" id="TIGR00362"/>
    </source>
</evidence>
<evidence type="ECO:0000256" key="7">
    <source>
        <dbReference type="ARBA" id="ARBA00023125"/>
    </source>
</evidence>
<dbReference type="PRINTS" id="PR00051">
    <property type="entry name" value="DNAA"/>
</dbReference>
<dbReference type="NCBIfam" id="NF001154">
    <property type="entry name" value="PRK00149.3-3"/>
    <property type="match status" value="1"/>
</dbReference>
<dbReference type="PANTHER" id="PTHR30050">
    <property type="entry name" value="CHROMOSOMAL REPLICATION INITIATOR PROTEIN DNAA"/>
    <property type="match status" value="1"/>
</dbReference>
<sequence length="456" mass="52928">MINTNKENEQEIELKLKNISFHNDLKNNLSDNLIYEGLLKNIKIAYREDDTIFILCPERLKEYVKTHYTELIERTISNIYNEKLNIIFIKDIVEIDALAAIVKPAKKTPRQKSNVRKDLTFDTYAEGKFNSLVIKAARTICKNESVVFSPLFIYSGSGLGKTHLLHAIGNELIKNGKTCFYVNPDELTRRLVEQLRTRNQEEINKIVDDLVAYDCLMFDDVQQYANKESTLIVLFNIINHMFTNDKQVIISADKRPEDLGGFEQRFITRFTGGLTVKIDTPEIDDVIAILKFKLRQNNINPELWEDESLKFVARNFATSIRSIEGAINRIKLFSQNDDFFTYDMNTIRNVFKNMSQVKDTITPDKIIDMVAKYYKLDKSRITARTRKEEVVIARRISMWLIKNSFDCSFEEIGKMFGNQSHSNVIISVQWVDNNFKTNTALKVAINKIKENLNRVL</sequence>